<dbReference type="InterPro" id="IPR009057">
    <property type="entry name" value="Homeodomain-like_sf"/>
</dbReference>
<dbReference type="PANTHER" id="PTHR46796:SF6">
    <property type="entry name" value="ARAC SUBFAMILY"/>
    <property type="match status" value="1"/>
</dbReference>
<comment type="caution">
    <text evidence="6">The sequence shown here is derived from an EMBL/GenBank/DDBJ whole genome shotgun (WGS) entry which is preliminary data.</text>
</comment>
<organism evidence="6 7">
    <name type="scientific">Salinarimonas soli</name>
    <dbReference type="NCBI Taxonomy" id="1638099"/>
    <lineage>
        <taxon>Bacteria</taxon>
        <taxon>Pseudomonadati</taxon>
        <taxon>Pseudomonadota</taxon>
        <taxon>Alphaproteobacteria</taxon>
        <taxon>Hyphomicrobiales</taxon>
        <taxon>Salinarimonadaceae</taxon>
        <taxon>Salinarimonas</taxon>
    </lineage>
</organism>
<accession>A0A5B2VIB9</accession>
<dbReference type="EMBL" id="VUOA01000014">
    <property type="protein sequence ID" value="KAA2238250.1"/>
    <property type="molecule type" value="Genomic_DNA"/>
</dbReference>
<dbReference type="InterPro" id="IPR050204">
    <property type="entry name" value="AraC_XylS_family_regulators"/>
</dbReference>
<dbReference type="SUPFAM" id="SSF46689">
    <property type="entry name" value="Homeodomain-like"/>
    <property type="match status" value="2"/>
</dbReference>
<evidence type="ECO:0000313" key="6">
    <source>
        <dbReference type="EMBL" id="KAA2238250.1"/>
    </source>
</evidence>
<proteinExistence type="predicted"/>
<keyword evidence="2" id="KW-0238">DNA-binding</keyword>
<reference evidence="6 7" key="2">
    <citation type="submission" date="2019-09" db="EMBL/GenBank/DDBJ databases">
        <authorList>
            <person name="Jin C."/>
        </authorList>
    </citation>
    <scope>NUCLEOTIDE SEQUENCE [LARGE SCALE GENOMIC DNA]</scope>
    <source>
        <strain evidence="6 7">BN140002</strain>
    </source>
</reference>
<dbReference type="Gene3D" id="1.10.10.60">
    <property type="entry name" value="Homeodomain-like"/>
    <property type="match status" value="2"/>
</dbReference>
<dbReference type="PANTHER" id="PTHR46796">
    <property type="entry name" value="HTH-TYPE TRANSCRIPTIONAL ACTIVATOR RHAS-RELATED"/>
    <property type="match status" value="1"/>
</dbReference>
<keyword evidence="3" id="KW-0804">Transcription</keyword>
<keyword evidence="1" id="KW-0805">Transcription regulation</keyword>
<evidence type="ECO:0000256" key="2">
    <source>
        <dbReference type="ARBA" id="ARBA00023125"/>
    </source>
</evidence>
<dbReference type="SMART" id="SM00342">
    <property type="entry name" value="HTH_ARAC"/>
    <property type="match status" value="1"/>
</dbReference>
<dbReference type="Pfam" id="PF12833">
    <property type="entry name" value="HTH_18"/>
    <property type="match status" value="1"/>
</dbReference>
<dbReference type="AlphaFoldDB" id="A0A5B2VIB9"/>
<dbReference type="Proteomes" id="UP000323142">
    <property type="component" value="Unassembled WGS sequence"/>
</dbReference>
<keyword evidence="7" id="KW-1185">Reference proteome</keyword>
<protein>
    <submittedName>
        <fullName evidence="6">Helix-turn-helix transcriptional regulator</fullName>
    </submittedName>
</protein>
<dbReference type="GO" id="GO:0043565">
    <property type="term" value="F:sequence-specific DNA binding"/>
    <property type="evidence" value="ECO:0007669"/>
    <property type="project" value="InterPro"/>
</dbReference>
<dbReference type="GO" id="GO:0003700">
    <property type="term" value="F:DNA-binding transcription factor activity"/>
    <property type="evidence" value="ECO:0007669"/>
    <property type="project" value="InterPro"/>
</dbReference>
<evidence type="ECO:0000256" key="3">
    <source>
        <dbReference type="ARBA" id="ARBA00023163"/>
    </source>
</evidence>
<name>A0A5B2VIB9_9HYPH</name>
<feature type="compositionally biased region" description="Polar residues" evidence="4">
    <location>
        <begin position="1"/>
        <end position="16"/>
    </location>
</feature>
<feature type="region of interest" description="Disordered" evidence="4">
    <location>
        <begin position="1"/>
        <end position="29"/>
    </location>
</feature>
<evidence type="ECO:0000256" key="4">
    <source>
        <dbReference type="SAM" id="MobiDB-lite"/>
    </source>
</evidence>
<dbReference type="OrthoDB" id="9793400at2"/>
<evidence type="ECO:0000313" key="7">
    <source>
        <dbReference type="Proteomes" id="UP000323142"/>
    </source>
</evidence>
<reference evidence="6 7" key="1">
    <citation type="submission" date="2019-09" db="EMBL/GenBank/DDBJ databases">
        <title>Salinarimonas rosea gen. nov., sp. nov., a new member of the a-2 subgroup of the Proteobacteria.</title>
        <authorList>
            <person name="Liu J."/>
        </authorList>
    </citation>
    <scope>NUCLEOTIDE SEQUENCE [LARGE SCALE GENOMIC DNA]</scope>
    <source>
        <strain evidence="6 7">BN140002</strain>
    </source>
</reference>
<dbReference type="PROSITE" id="PS01124">
    <property type="entry name" value="HTH_ARAC_FAMILY_2"/>
    <property type="match status" value="1"/>
</dbReference>
<gene>
    <name evidence="6" type="ORF">F0L46_06280</name>
</gene>
<dbReference type="InterPro" id="IPR018060">
    <property type="entry name" value="HTH_AraC"/>
</dbReference>
<sequence length="297" mass="31469">MTVNVQPASLWTGQPLTPQPSPGGDASERTIPGLARIRRARGPAGPHALPASPEPTLLLTRGRLAQGTMRSGGAARPFTLAPGQVLVLPPGPAAEMRLDQEHDLLVLTIDPAGPAGASPLTGDLDGLGLGARTSPLITALCESLWAERDDTPDGGFDRSRVATLRHELARLSRAAPARSTGGLAPWALRRVMAHIDASVSDALTLDELAGVARLSTYHFARAFKASTGLPPHRWIQMRRIERAKELLAGRGMRVVDVAAAVGYENPSRFAKLFHRETGLSPRAFGRRSEPAAARSAS</sequence>
<evidence type="ECO:0000256" key="1">
    <source>
        <dbReference type="ARBA" id="ARBA00023015"/>
    </source>
</evidence>
<feature type="domain" description="HTH araC/xylS-type" evidence="5">
    <location>
        <begin position="189"/>
        <end position="287"/>
    </location>
</feature>
<evidence type="ECO:0000259" key="5">
    <source>
        <dbReference type="PROSITE" id="PS01124"/>
    </source>
</evidence>
<dbReference type="RefSeq" id="WP_149816198.1">
    <property type="nucleotide sequence ID" value="NZ_VUOA01000014.1"/>
</dbReference>